<proteinExistence type="predicted"/>
<evidence type="ECO:0000313" key="2">
    <source>
        <dbReference type="Proteomes" id="UP000751190"/>
    </source>
</evidence>
<organism evidence="1 2">
    <name type="scientific">Diacronema lutheri</name>
    <name type="common">Unicellular marine alga</name>
    <name type="synonym">Monochrysis lutheri</name>
    <dbReference type="NCBI Taxonomy" id="2081491"/>
    <lineage>
        <taxon>Eukaryota</taxon>
        <taxon>Haptista</taxon>
        <taxon>Haptophyta</taxon>
        <taxon>Pavlovophyceae</taxon>
        <taxon>Pavlovales</taxon>
        <taxon>Pavlovaceae</taxon>
        <taxon>Diacronema</taxon>
    </lineage>
</organism>
<comment type="caution">
    <text evidence="1">The sequence shown here is derived from an EMBL/GenBank/DDBJ whole genome shotgun (WGS) entry which is preliminary data.</text>
</comment>
<evidence type="ECO:0000313" key="1">
    <source>
        <dbReference type="EMBL" id="KAG8461883.1"/>
    </source>
</evidence>
<protein>
    <submittedName>
        <fullName evidence="1">Uncharacterized protein</fullName>
    </submittedName>
</protein>
<dbReference type="EMBL" id="JAGTXO010000023">
    <property type="protein sequence ID" value="KAG8461883.1"/>
    <property type="molecule type" value="Genomic_DNA"/>
</dbReference>
<sequence length="78" mass="8064">MGITQSVMGVGALEKFRLDMGNTAATFYPADAHLADLHSSRQDDADAASIGSLLAQTDARASEIAQPQLQLFGVGVSG</sequence>
<name>A0A8J5X8P6_DIALT</name>
<dbReference type="AlphaFoldDB" id="A0A8J5X8P6"/>
<keyword evidence="2" id="KW-1185">Reference proteome</keyword>
<reference evidence="1" key="1">
    <citation type="submission" date="2021-05" db="EMBL/GenBank/DDBJ databases">
        <title>The genome of the haptophyte Pavlova lutheri (Diacronema luteri, Pavlovales) - a model for lipid biosynthesis in eukaryotic algae.</title>
        <authorList>
            <person name="Hulatt C.J."/>
            <person name="Posewitz M.C."/>
        </authorList>
    </citation>
    <scope>NUCLEOTIDE SEQUENCE</scope>
    <source>
        <strain evidence="1">NIVA-4/92</strain>
    </source>
</reference>
<accession>A0A8J5X8P6</accession>
<gene>
    <name evidence="1" type="ORF">KFE25_013902</name>
</gene>
<dbReference type="Proteomes" id="UP000751190">
    <property type="component" value="Unassembled WGS sequence"/>
</dbReference>